<dbReference type="STRING" id="483547.GSUB_15085"/>
<name>A0A0B5FSI2_9BACT</name>
<dbReference type="AlphaFoldDB" id="A0A0B5FSI2"/>
<evidence type="ECO:0000259" key="2">
    <source>
        <dbReference type="Pfam" id="PF13690"/>
    </source>
</evidence>
<dbReference type="InterPro" id="IPR038756">
    <property type="entry name" value="CheX-like"/>
</dbReference>
<gene>
    <name evidence="3" type="ORF">GSUB_15085</name>
</gene>
<dbReference type="Pfam" id="PF13690">
    <property type="entry name" value="CheX"/>
    <property type="match status" value="1"/>
</dbReference>
<dbReference type="PANTHER" id="PTHR39452:SF1">
    <property type="entry name" value="CHEY-P PHOSPHATASE CHEX"/>
    <property type="match status" value="1"/>
</dbReference>
<dbReference type="GO" id="GO:0006935">
    <property type="term" value="P:chemotaxis"/>
    <property type="evidence" value="ECO:0007669"/>
    <property type="project" value="UniProtKB-KW"/>
</dbReference>
<proteinExistence type="predicted"/>
<dbReference type="InterPro" id="IPR028976">
    <property type="entry name" value="CheC-like_sf"/>
</dbReference>
<evidence type="ECO:0000313" key="4">
    <source>
        <dbReference type="Proteomes" id="UP000035036"/>
    </source>
</evidence>
<dbReference type="CDD" id="cd17906">
    <property type="entry name" value="CheX"/>
    <property type="match status" value="1"/>
</dbReference>
<dbReference type="SUPFAM" id="SSF103039">
    <property type="entry name" value="CheC-like"/>
    <property type="match status" value="1"/>
</dbReference>
<sequence length="153" mass="16537">MDLAKIITDATQEIFETMIMVEVTPGEPSRENGQTHYCTVSGMIGLAGLFKGMIAIHAPDEVAKSITSNFLGMDVDEVNEDVTDAIGELANMLAGNAKMALSQNGKDITLSIPSTISGEEYTISCAIDTDRVVMPFTMEQGKFVVELQVEKQE</sequence>
<reference evidence="3 4" key="1">
    <citation type="journal article" date="2015" name="Genome Announc.">
        <title>Genomes of Geoalkalibacter ferrihydriticus Z-0531T and Geoalkalibacter subterraneus Red1T, Two Haloalkaliphilic Metal-Reducing Deltaproteobacteria.</title>
        <authorList>
            <person name="Badalamenti J.P."/>
            <person name="Krajmalnik-Brown R."/>
            <person name="Torres C.I."/>
            <person name="Bond D.R."/>
        </authorList>
    </citation>
    <scope>NUCLEOTIDE SEQUENCE [LARGE SCALE GENOMIC DNA]</scope>
    <source>
        <strain evidence="3 4">Red1</strain>
    </source>
</reference>
<accession>A0A0B5FSI2</accession>
<keyword evidence="1" id="KW-0145">Chemotaxis</keyword>
<dbReference type="InterPro" id="IPR028051">
    <property type="entry name" value="CheX-like_dom"/>
</dbReference>
<protein>
    <submittedName>
        <fullName evidence="3">Chemotaxis protein CheX</fullName>
    </submittedName>
</protein>
<organism evidence="3 4">
    <name type="scientific">Geoalkalibacter subterraneus</name>
    <dbReference type="NCBI Taxonomy" id="483547"/>
    <lineage>
        <taxon>Bacteria</taxon>
        <taxon>Pseudomonadati</taxon>
        <taxon>Thermodesulfobacteriota</taxon>
        <taxon>Desulfuromonadia</taxon>
        <taxon>Desulfuromonadales</taxon>
        <taxon>Geoalkalibacteraceae</taxon>
        <taxon>Geoalkalibacter</taxon>
    </lineage>
</organism>
<keyword evidence="4" id="KW-1185">Reference proteome</keyword>
<dbReference type="Gene3D" id="3.40.1550.10">
    <property type="entry name" value="CheC-like"/>
    <property type="match status" value="1"/>
</dbReference>
<evidence type="ECO:0000313" key="3">
    <source>
        <dbReference type="EMBL" id="AJF07609.1"/>
    </source>
</evidence>
<feature type="domain" description="Chemotaxis phosphatase CheX-like" evidence="2">
    <location>
        <begin position="40"/>
        <end position="137"/>
    </location>
</feature>
<dbReference type="EMBL" id="CP010311">
    <property type="protein sequence ID" value="AJF07609.1"/>
    <property type="molecule type" value="Genomic_DNA"/>
</dbReference>
<dbReference type="KEGG" id="gsb:GSUB_15085"/>
<dbReference type="Proteomes" id="UP000035036">
    <property type="component" value="Chromosome"/>
</dbReference>
<dbReference type="PANTHER" id="PTHR39452">
    <property type="entry name" value="CHEY-P PHOSPHATASE CHEX"/>
    <property type="match status" value="1"/>
</dbReference>
<evidence type="ECO:0000256" key="1">
    <source>
        <dbReference type="ARBA" id="ARBA00022500"/>
    </source>
</evidence>
<dbReference type="HOGENOM" id="CLU_116290_0_1_7"/>
<dbReference type="RefSeq" id="WP_040201544.1">
    <property type="nucleotide sequence ID" value="NZ_CP010311.1"/>
</dbReference>